<accession>A0A8E6EU40</accession>
<proteinExistence type="predicted"/>
<dbReference type="RefSeq" id="WP_213494655.1">
    <property type="nucleotide sequence ID" value="NZ_CP074694.1"/>
</dbReference>
<sequence length="418" mass="45326">MKLRSHRRSALSLTEVLVAIFILAIGLMALMALFPIGALQMAQAMKDDRTATAAANADRQFRLFWKYAWLNGNGGLNPESAVFTLQPGIAALDNRNSGVTPGYIVSNATATPAGQGAVLPAPNTVDPTTLTVPSMPVFLDPIGVALQQTINSNFWVAGLTGGGANASRYIARRDVLFPASNGTPQAISQQPFTRLNFCSLLDDFTFNDVGRAGNPNYSAGQPGYFPVKREGDYNYGWMIQRLKNNIRYEVNLNVVVFRRRPATDVANQEYIYGVSANGNLLPNTAGLAYTSNSNIVTLNYSGARPPIKRGTWIMNASQYAVTEHSGALNGPTVDQYLRQFADFYRVVSVQEATTATGGTMDIEIQTPLKPLPQPGQIPGTNNYARFTNGRTWQVLIVMDNVTEVFDRGTISAFGTPAP</sequence>
<evidence type="ECO:0000313" key="3">
    <source>
        <dbReference type="Proteomes" id="UP000676194"/>
    </source>
</evidence>
<keyword evidence="3" id="KW-1185">Reference proteome</keyword>
<dbReference type="EMBL" id="CP074694">
    <property type="protein sequence ID" value="QVL30772.1"/>
    <property type="molecule type" value="Genomic_DNA"/>
</dbReference>
<dbReference type="KEGG" id="tsph:KIH39_18200"/>
<reference evidence="2" key="1">
    <citation type="submission" date="2021-05" db="EMBL/GenBank/DDBJ databases">
        <title>Complete genome sequence of the cellulolytic planctomycete Telmatocola sphagniphila SP2T and characterization of the first cellulase from planctomycetes.</title>
        <authorList>
            <person name="Rakitin A.L."/>
            <person name="Beletsky A.V."/>
            <person name="Naumoff D.G."/>
            <person name="Kulichevskaya I.S."/>
            <person name="Mardanov A.V."/>
            <person name="Ravin N.V."/>
            <person name="Dedysh S.N."/>
        </authorList>
    </citation>
    <scope>NUCLEOTIDE SEQUENCE</scope>
    <source>
        <strain evidence="2">SP2T</strain>
    </source>
</reference>
<feature type="transmembrane region" description="Helical" evidence="1">
    <location>
        <begin position="12"/>
        <end position="36"/>
    </location>
</feature>
<organism evidence="2 3">
    <name type="scientific">Telmatocola sphagniphila</name>
    <dbReference type="NCBI Taxonomy" id="1123043"/>
    <lineage>
        <taxon>Bacteria</taxon>
        <taxon>Pseudomonadati</taxon>
        <taxon>Planctomycetota</taxon>
        <taxon>Planctomycetia</taxon>
        <taxon>Gemmatales</taxon>
        <taxon>Gemmataceae</taxon>
    </lineage>
</organism>
<evidence type="ECO:0000313" key="2">
    <source>
        <dbReference type="EMBL" id="QVL30772.1"/>
    </source>
</evidence>
<dbReference type="AlphaFoldDB" id="A0A8E6EU40"/>
<keyword evidence="1" id="KW-0812">Transmembrane</keyword>
<keyword evidence="1" id="KW-0472">Membrane</keyword>
<evidence type="ECO:0000256" key="1">
    <source>
        <dbReference type="SAM" id="Phobius"/>
    </source>
</evidence>
<name>A0A8E6EU40_9BACT</name>
<protein>
    <submittedName>
        <fullName evidence="2">Prepilin-type N-terminal cleavage/methylation domain-containing protein</fullName>
    </submittedName>
</protein>
<gene>
    <name evidence="2" type="ORF">KIH39_18200</name>
</gene>
<dbReference type="Proteomes" id="UP000676194">
    <property type="component" value="Chromosome"/>
</dbReference>
<keyword evidence="1" id="KW-1133">Transmembrane helix</keyword>